<keyword evidence="6" id="KW-0418">Kinase</keyword>
<dbReference type="PANTHER" id="PTHR43547:SF2">
    <property type="entry name" value="HYBRID SIGNAL TRANSDUCTION HISTIDINE KINASE C"/>
    <property type="match status" value="1"/>
</dbReference>
<evidence type="ECO:0000256" key="11">
    <source>
        <dbReference type="ARBA" id="ARBA00023163"/>
    </source>
</evidence>
<dbReference type="Pfam" id="PF07494">
    <property type="entry name" value="Reg_prop"/>
    <property type="match status" value="4"/>
</dbReference>
<dbReference type="InterPro" id="IPR013783">
    <property type="entry name" value="Ig-like_fold"/>
</dbReference>
<dbReference type="SMART" id="SM00388">
    <property type="entry name" value="HisKA"/>
    <property type="match status" value="1"/>
</dbReference>
<keyword evidence="14" id="KW-0812">Transmembrane</keyword>
<dbReference type="SUPFAM" id="SSF55874">
    <property type="entry name" value="ATPase domain of HSP90 chaperone/DNA topoisomerase II/histidine kinase"/>
    <property type="match status" value="1"/>
</dbReference>
<dbReference type="PROSITE" id="PS50110">
    <property type="entry name" value="RESPONSE_REGULATORY"/>
    <property type="match status" value="1"/>
</dbReference>
<dbReference type="EMBL" id="RBXN01000005">
    <property type="protein sequence ID" value="RKT51445.1"/>
    <property type="molecule type" value="Genomic_DNA"/>
</dbReference>
<evidence type="ECO:0000256" key="13">
    <source>
        <dbReference type="SAM" id="MobiDB-lite"/>
    </source>
</evidence>
<keyword evidence="11" id="KW-0804">Transcription</keyword>
<feature type="signal peptide" evidence="15">
    <location>
        <begin position="1"/>
        <end position="21"/>
    </location>
</feature>
<keyword evidence="14" id="KW-0472">Membrane</keyword>
<evidence type="ECO:0000313" key="19">
    <source>
        <dbReference type="EMBL" id="RKT51445.1"/>
    </source>
</evidence>
<accession>A0A495VSQ3</accession>
<evidence type="ECO:0000256" key="8">
    <source>
        <dbReference type="ARBA" id="ARBA00023012"/>
    </source>
</evidence>
<keyword evidence="20" id="KW-1185">Reference proteome</keyword>
<dbReference type="PROSITE" id="PS50109">
    <property type="entry name" value="HIS_KIN"/>
    <property type="match status" value="1"/>
</dbReference>
<evidence type="ECO:0000256" key="4">
    <source>
        <dbReference type="ARBA" id="ARBA00022679"/>
    </source>
</evidence>
<dbReference type="RefSeq" id="WP_031258429.1">
    <property type="nucleotide sequence ID" value="NZ_KI440787.1"/>
</dbReference>
<dbReference type="InterPro" id="IPR018060">
    <property type="entry name" value="HTH_AraC"/>
</dbReference>
<dbReference type="InterPro" id="IPR003594">
    <property type="entry name" value="HATPase_dom"/>
</dbReference>
<dbReference type="SUPFAM" id="SSF52172">
    <property type="entry name" value="CheY-like"/>
    <property type="match status" value="1"/>
</dbReference>
<dbReference type="PRINTS" id="PR00344">
    <property type="entry name" value="BCTRLSENSOR"/>
</dbReference>
<evidence type="ECO:0000256" key="14">
    <source>
        <dbReference type="SAM" id="Phobius"/>
    </source>
</evidence>
<dbReference type="InterPro" id="IPR004358">
    <property type="entry name" value="Sig_transdc_His_kin-like_C"/>
</dbReference>
<dbReference type="GO" id="GO:0043565">
    <property type="term" value="F:sequence-specific DNA binding"/>
    <property type="evidence" value="ECO:0007669"/>
    <property type="project" value="InterPro"/>
</dbReference>
<dbReference type="FunFam" id="1.10.287.130:FF:000045">
    <property type="entry name" value="Two-component system sensor histidine kinase/response regulator"/>
    <property type="match status" value="1"/>
</dbReference>
<evidence type="ECO:0000256" key="3">
    <source>
        <dbReference type="ARBA" id="ARBA00022553"/>
    </source>
</evidence>
<feature type="domain" description="Histidine kinase" evidence="17">
    <location>
        <begin position="951"/>
        <end position="1168"/>
    </location>
</feature>
<dbReference type="GO" id="GO:0005524">
    <property type="term" value="F:ATP binding"/>
    <property type="evidence" value="ECO:0007669"/>
    <property type="project" value="UniProtKB-KW"/>
</dbReference>
<dbReference type="CDD" id="cd00082">
    <property type="entry name" value="HisKA"/>
    <property type="match status" value="1"/>
</dbReference>
<dbReference type="SUPFAM" id="SSF63829">
    <property type="entry name" value="Calcium-dependent phosphotriesterase"/>
    <property type="match status" value="1"/>
</dbReference>
<keyword evidence="14" id="KW-1133">Transmembrane helix</keyword>
<dbReference type="CDD" id="cd17574">
    <property type="entry name" value="REC_OmpR"/>
    <property type="match status" value="1"/>
</dbReference>
<dbReference type="SMART" id="SM00448">
    <property type="entry name" value="REC"/>
    <property type="match status" value="1"/>
</dbReference>
<dbReference type="Proteomes" id="UP000269493">
    <property type="component" value="Unassembled WGS sequence"/>
</dbReference>
<dbReference type="Pfam" id="PF12833">
    <property type="entry name" value="HTH_18"/>
    <property type="match status" value="1"/>
</dbReference>
<keyword evidence="15" id="KW-0732">Signal</keyword>
<keyword evidence="9" id="KW-0805">Transcription regulation</keyword>
<dbReference type="OrthoDB" id="1108380at2"/>
<dbReference type="Gene3D" id="1.10.287.130">
    <property type="match status" value="1"/>
</dbReference>
<protein>
    <recommendedName>
        <fullName evidence="2">histidine kinase</fullName>
        <ecNumber evidence="2">2.7.13.3</ecNumber>
    </recommendedName>
</protein>
<dbReference type="InterPro" id="IPR009057">
    <property type="entry name" value="Homeodomain-like_sf"/>
</dbReference>
<feature type="transmembrane region" description="Helical" evidence="14">
    <location>
        <begin position="907"/>
        <end position="929"/>
    </location>
</feature>
<feature type="compositionally biased region" description="Basic and acidic residues" evidence="13">
    <location>
        <begin position="1346"/>
        <end position="1355"/>
    </location>
</feature>
<dbReference type="Gene3D" id="2.60.40.10">
    <property type="entry name" value="Immunoglobulins"/>
    <property type="match status" value="1"/>
</dbReference>
<dbReference type="FunFam" id="3.30.565.10:FF:000037">
    <property type="entry name" value="Hybrid sensor histidine kinase/response regulator"/>
    <property type="match status" value="1"/>
</dbReference>
<evidence type="ECO:0000256" key="10">
    <source>
        <dbReference type="ARBA" id="ARBA00023125"/>
    </source>
</evidence>
<dbReference type="Pfam" id="PF00072">
    <property type="entry name" value="Response_reg"/>
    <property type="match status" value="1"/>
</dbReference>
<dbReference type="Gene3D" id="2.130.10.10">
    <property type="entry name" value="YVTN repeat-like/Quinoprotein amine dehydrogenase"/>
    <property type="match status" value="3"/>
</dbReference>
<dbReference type="FunFam" id="3.40.50.2300:FF:000138">
    <property type="entry name" value="Two-component system sensor histidine kinase/response regulator"/>
    <property type="match status" value="1"/>
</dbReference>
<evidence type="ECO:0000256" key="7">
    <source>
        <dbReference type="ARBA" id="ARBA00022840"/>
    </source>
</evidence>
<keyword evidence="8" id="KW-0902">Two-component regulatory system</keyword>
<dbReference type="GeneID" id="92929407"/>
<dbReference type="Gene3D" id="1.10.10.60">
    <property type="entry name" value="Homeodomain-like"/>
    <property type="match status" value="2"/>
</dbReference>
<evidence type="ECO:0000256" key="1">
    <source>
        <dbReference type="ARBA" id="ARBA00000085"/>
    </source>
</evidence>
<evidence type="ECO:0000313" key="20">
    <source>
        <dbReference type="Proteomes" id="UP000269493"/>
    </source>
</evidence>
<keyword evidence="3 12" id="KW-0597">Phosphoprotein</keyword>
<sequence length="1475" mass="169478">MKLKFTIILTLLCCIKGLSYAQPKCSFAHYAPDDGLSGKTVMSITQDKKGFMWFGTWNGLSKFDGYRFKTYKSTPSDPESLINNRVDLIIEDSYQYIWVLSYDGQVHRFDPRSEKFNNIPINAHERSNRGKGITHIQHAGEGKMWLLSDTEGCFRIETDPETHNLTSHWYSTKNKKLPSDIVNKIYTDPQKNSWIMTKQGMISVDSVGNSYPVHYPSSVHQPIIYDALYSGGHMWFSSSSGQIFRQSDNGISELIQLPTEDIICSIKQLKNKQLLFLTERDGFFIYDITTRQISHVKQDTFPLQARHQQMISAFIDSHNEIWLLLSETGVLHHNLKNGTTDYFWLKGDVINPYSYPPTPFISEDCKGRLWIRPSGGAFSYYDRQENKLKYFYNAPEDPARKFSNILHTAFSDRQGNLWLCTHSKGLEKISFVETPVEILRPNTSANSFSVNEVRFLFKDDQNNLWVATKEGSLYLYDRNYSPIGKLLDNGKIGNGTPFKGIVYCIFQDKDKNIWLGTKGNGLYKLTGKDIHSGFRMVNFKHDRKNPFSLSHNNVYCVTQDTEGRIWIATYGGGINYIDTANGKTRFIHPGNQLKNYPMTSCFRTRHICCDKNGNMFVGTTGGLLCFSTHFTSPESLEFNHLRQDNMSKDGLTANDVHYIYPASDNTIYIGTFGGGLLKITPPYQWNERFKFENYISQVPQPSDIVYSITEDSRGYIWMGTESTITKFKPKENTFENYGIESGIDVRYFSEATICKMGKDILLGSDDGIYIFSPEKLKKQDYFSPLTFSRFLLFGREVDPTTEDSPLKELLDDQEEMTLTHKQSDFSIEFSTLDFRDPSLIHYAYKLEGFDKNWTYANNQRTATYTNLPKGEYTFRVKSTNSDGKWIDNERELKIKVLPSFWNSTAGYIFYIIVLLLIMGTVMYVLFTIYRLKHEVQMEHTLTQMKLRFFTDISHELRTPLTLIAGPVDYILHNEKVNPEVKEQLQLVERNTNRMLRLINEILDFRKIQNKKMRLSVEEINFGVEVQRICENFYPLAEERHIHFSVEDHSHGAILWADKEKLETILSNLLSNAFKFTFSNKSITVKTSETNDNLILQVSDEGIGINKDKINSIFDRFSSSEKQNLSKQPGTGVGMHLTKELINMHGATIQVKSIEGKGSTFTVTFRKGYRHFGNEADLIKKELTTETTDKETKNIQENIGYTDNAGNPMQESTGKPVILVVEDNTDLQEFLRTILCSEYEVHKAINGADALNRLSNLQPDIVISDVMMPEMDGIEFTRKLKEDINTSHIPVILLTAKSSLENQMEGLENGADDYITKPFSATYLKAKIENILRARKKLQEYYASHSTDNKNSETKSPDQPVLNSRDQKFIDTITVVLEKELDNSDFTIDELVSQVGLGRTVFFKKLKALTGLSPVEYIREFRLTRATELICNDEYNISQISYMVGISDPRYFSRCFKQKYGMTPTEYKDKIQGKNK</sequence>
<dbReference type="SUPFAM" id="SSF50998">
    <property type="entry name" value="Quinoprotein alcohol dehydrogenase-like"/>
    <property type="match status" value="1"/>
</dbReference>
<dbReference type="Gene3D" id="3.40.50.2300">
    <property type="match status" value="1"/>
</dbReference>
<feature type="chain" id="PRO_5019801157" description="histidine kinase" evidence="15">
    <location>
        <begin position="22"/>
        <end position="1475"/>
    </location>
</feature>
<feature type="region of interest" description="Disordered" evidence="13">
    <location>
        <begin position="1342"/>
        <end position="1361"/>
    </location>
</feature>
<feature type="modified residue" description="4-aspartylphosphate" evidence="12">
    <location>
        <position position="1264"/>
    </location>
</feature>
<dbReference type="SUPFAM" id="SSF47384">
    <property type="entry name" value="Homodimeric domain of signal transducing histidine kinase"/>
    <property type="match status" value="1"/>
</dbReference>
<feature type="domain" description="Response regulatory" evidence="18">
    <location>
        <begin position="1216"/>
        <end position="1331"/>
    </location>
</feature>
<evidence type="ECO:0000256" key="9">
    <source>
        <dbReference type="ARBA" id="ARBA00023015"/>
    </source>
</evidence>
<dbReference type="InterPro" id="IPR011047">
    <property type="entry name" value="Quinoprotein_ADH-like_sf"/>
</dbReference>
<comment type="caution">
    <text evidence="19">The sequence shown here is derived from an EMBL/GenBank/DDBJ whole genome shotgun (WGS) entry which is preliminary data.</text>
</comment>
<dbReference type="Gene3D" id="3.30.565.10">
    <property type="entry name" value="Histidine kinase-like ATPase, C-terminal domain"/>
    <property type="match status" value="1"/>
</dbReference>
<dbReference type="InterPro" id="IPR011123">
    <property type="entry name" value="Y_Y_Y"/>
</dbReference>
<dbReference type="GO" id="GO:0003700">
    <property type="term" value="F:DNA-binding transcription factor activity"/>
    <property type="evidence" value="ECO:0007669"/>
    <property type="project" value="InterPro"/>
</dbReference>
<organism evidence="19 20">
    <name type="scientific">Coprobacter fastidiosus NSB1 = JCM 33896</name>
    <dbReference type="NCBI Taxonomy" id="1349822"/>
    <lineage>
        <taxon>Bacteria</taxon>
        <taxon>Pseudomonadati</taxon>
        <taxon>Bacteroidota</taxon>
        <taxon>Bacteroidia</taxon>
        <taxon>Bacteroidales</taxon>
        <taxon>Barnesiellaceae</taxon>
        <taxon>Coprobacter</taxon>
    </lineage>
</organism>
<dbReference type="GO" id="GO:0000155">
    <property type="term" value="F:phosphorelay sensor kinase activity"/>
    <property type="evidence" value="ECO:0007669"/>
    <property type="project" value="InterPro"/>
</dbReference>
<dbReference type="SMART" id="SM00342">
    <property type="entry name" value="HTH_ARAC"/>
    <property type="match status" value="1"/>
</dbReference>
<keyword evidence="10" id="KW-0238">DNA-binding</keyword>
<dbReference type="PROSITE" id="PS01124">
    <property type="entry name" value="HTH_ARAC_FAMILY_2"/>
    <property type="match status" value="1"/>
</dbReference>
<dbReference type="SUPFAM" id="SSF46689">
    <property type="entry name" value="Homeodomain-like"/>
    <property type="match status" value="1"/>
</dbReference>
<dbReference type="InterPro" id="IPR036097">
    <property type="entry name" value="HisK_dim/P_sf"/>
</dbReference>
<dbReference type="InterPro" id="IPR005467">
    <property type="entry name" value="His_kinase_dom"/>
</dbReference>
<evidence type="ECO:0000256" key="6">
    <source>
        <dbReference type="ARBA" id="ARBA00022777"/>
    </source>
</evidence>
<evidence type="ECO:0000256" key="12">
    <source>
        <dbReference type="PROSITE-ProRule" id="PRU00169"/>
    </source>
</evidence>
<reference evidence="19 20" key="1">
    <citation type="submission" date="2018-10" db="EMBL/GenBank/DDBJ databases">
        <title>Genomic Encyclopedia of Archaeal and Bacterial Type Strains, Phase II (KMG-II): from individual species to whole genera.</title>
        <authorList>
            <person name="Goeker M."/>
        </authorList>
    </citation>
    <scope>NUCLEOTIDE SEQUENCE [LARGE SCALE GENOMIC DNA]</scope>
    <source>
        <strain evidence="19 20">NSB1</strain>
    </source>
</reference>
<evidence type="ECO:0000256" key="2">
    <source>
        <dbReference type="ARBA" id="ARBA00012438"/>
    </source>
</evidence>
<evidence type="ECO:0000256" key="15">
    <source>
        <dbReference type="SAM" id="SignalP"/>
    </source>
</evidence>
<evidence type="ECO:0000259" key="16">
    <source>
        <dbReference type="PROSITE" id="PS01124"/>
    </source>
</evidence>
<name>A0A495VSQ3_9BACT</name>
<dbReference type="Pfam" id="PF00512">
    <property type="entry name" value="HisKA"/>
    <property type="match status" value="1"/>
</dbReference>
<evidence type="ECO:0000256" key="5">
    <source>
        <dbReference type="ARBA" id="ARBA00022741"/>
    </source>
</evidence>
<dbReference type="EC" id="2.7.13.3" evidence="2"/>
<dbReference type="SMART" id="SM00387">
    <property type="entry name" value="HATPase_c"/>
    <property type="match status" value="1"/>
</dbReference>
<gene>
    <name evidence="19" type="ORF">BC742_1718</name>
</gene>
<evidence type="ECO:0000259" key="17">
    <source>
        <dbReference type="PROSITE" id="PS50109"/>
    </source>
</evidence>
<dbReference type="InterPro" id="IPR003661">
    <property type="entry name" value="HisK_dim/P_dom"/>
</dbReference>
<dbReference type="InterPro" id="IPR015943">
    <property type="entry name" value="WD40/YVTN_repeat-like_dom_sf"/>
</dbReference>
<dbReference type="Pfam" id="PF02518">
    <property type="entry name" value="HATPase_c"/>
    <property type="match status" value="1"/>
</dbReference>
<evidence type="ECO:0000259" key="18">
    <source>
        <dbReference type="PROSITE" id="PS50110"/>
    </source>
</evidence>
<dbReference type="PROSITE" id="PS00041">
    <property type="entry name" value="HTH_ARAC_FAMILY_1"/>
    <property type="match status" value="1"/>
</dbReference>
<dbReference type="InterPro" id="IPR001789">
    <property type="entry name" value="Sig_transdc_resp-reg_receiver"/>
</dbReference>
<dbReference type="PANTHER" id="PTHR43547">
    <property type="entry name" value="TWO-COMPONENT HISTIDINE KINASE"/>
    <property type="match status" value="1"/>
</dbReference>
<dbReference type="Pfam" id="PF07495">
    <property type="entry name" value="Y_Y_Y"/>
    <property type="match status" value="1"/>
</dbReference>
<proteinExistence type="predicted"/>
<comment type="catalytic activity">
    <reaction evidence="1">
        <text>ATP + protein L-histidine = ADP + protein N-phospho-L-histidine.</text>
        <dbReference type="EC" id="2.7.13.3"/>
    </reaction>
</comment>
<dbReference type="InterPro" id="IPR011006">
    <property type="entry name" value="CheY-like_superfamily"/>
</dbReference>
<dbReference type="InterPro" id="IPR036890">
    <property type="entry name" value="HATPase_C_sf"/>
</dbReference>
<dbReference type="InterPro" id="IPR011110">
    <property type="entry name" value="Reg_prop"/>
</dbReference>
<keyword evidence="7" id="KW-0067">ATP-binding</keyword>
<keyword evidence="4" id="KW-0808">Transferase</keyword>
<feature type="domain" description="HTH araC/xylS-type" evidence="16">
    <location>
        <begin position="1370"/>
        <end position="1469"/>
    </location>
</feature>
<dbReference type="InterPro" id="IPR018062">
    <property type="entry name" value="HTH_AraC-typ_CS"/>
</dbReference>
<dbReference type="FunFam" id="2.60.40.10:FF:000791">
    <property type="entry name" value="Two-component system sensor histidine kinase/response regulator"/>
    <property type="match status" value="1"/>
</dbReference>
<keyword evidence="5" id="KW-0547">Nucleotide-binding</keyword>